<keyword evidence="3" id="KW-1185">Reference proteome</keyword>
<dbReference type="EMBL" id="PZQS01000002">
    <property type="protein sequence ID" value="PVD37007.1"/>
    <property type="molecule type" value="Genomic_DNA"/>
</dbReference>
<feature type="compositionally biased region" description="Basic and acidic residues" evidence="1">
    <location>
        <begin position="21"/>
        <end position="33"/>
    </location>
</feature>
<feature type="region of interest" description="Disordered" evidence="1">
    <location>
        <begin position="1"/>
        <end position="51"/>
    </location>
</feature>
<dbReference type="Proteomes" id="UP000245119">
    <property type="component" value="Linkage Group LG2"/>
</dbReference>
<evidence type="ECO:0000313" key="3">
    <source>
        <dbReference type="Proteomes" id="UP000245119"/>
    </source>
</evidence>
<evidence type="ECO:0000256" key="1">
    <source>
        <dbReference type="SAM" id="MobiDB-lite"/>
    </source>
</evidence>
<comment type="caution">
    <text evidence="2">The sequence shown here is derived from an EMBL/GenBank/DDBJ whole genome shotgun (WGS) entry which is preliminary data.</text>
</comment>
<sequence length="75" mass="8781">MRWVSQLCRHPPESSLTDTLPRVEGKWPREHAPRSMMTRQSLQRPLQTLPPAAINVTKKHDGLENCPEKRRWEPS</sequence>
<protein>
    <submittedName>
        <fullName evidence="2">Uncharacterized protein</fullName>
    </submittedName>
</protein>
<feature type="compositionally biased region" description="Polar residues" evidence="1">
    <location>
        <begin position="37"/>
        <end position="46"/>
    </location>
</feature>
<organism evidence="2 3">
    <name type="scientific">Pomacea canaliculata</name>
    <name type="common">Golden apple snail</name>
    <dbReference type="NCBI Taxonomy" id="400727"/>
    <lineage>
        <taxon>Eukaryota</taxon>
        <taxon>Metazoa</taxon>
        <taxon>Spiralia</taxon>
        <taxon>Lophotrochozoa</taxon>
        <taxon>Mollusca</taxon>
        <taxon>Gastropoda</taxon>
        <taxon>Caenogastropoda</taxon>
        <taxon>Architaenioglossa</taxon>
        <taxon>Ampullarioidea</taxon>
        <taxon>Ampullariidae</taxon>
        <taxon>Pomacea</taxon>
    </lineage>
</organism>
<accession>A0A2T7PUE8</accession>
<proteinExistence type="predicted"/>
<name>A0A2T7PUE8_POMCA</name>
<gene>
    <name evidence="2" type="ORF">C0Q70_04000</name>
</gene>
<dbReference type="AlphaFoldDB" id="A0A2T7PUE8"/>
<evidence type="ECO:0000313" key="2">
    <source>
        <dbReference type="EMBL" id="PVD37007.1"/>
    </source>
</evidence>
<reference evidence="2 3" key="1">
    <citation type="submission" date="2018-04" db="EMBL/GenBank/DDBJ databases">
        <title>The genome of golden apple snail Pomacea canaliculata provides insight into stress tolerance and invasive adaptation.</title>
        <authorList>
            <person name="Liu C."/>
            <person name="Liu B."/>
            <person name="Ren Y."/>
            <person name="Zhang Y."/>
            <person name="Wang H."/>
            <person name="Li S."/>
            <person name="Jiang F."/>
            <person name="Yin L."/>
            <person name="Zhang G."/>
            <person name="Qian W."/>
            <person name="Fan W."/>
        </authorList>
    </citation>
    <scope>NUCLEOTIDE SEQUENCE [LARGE SCALE GENOMIC DNA]</scope>
    <source>
        <strain evidence="2">SZHN2017</strain>
        <tissue evidence="2">Muscle</tissue>
    </source>
</reference>